<feature type="region of interest" description="Disordered" evidence="1">
    <location>
        <begin position="1"/>
        <end position="34"/>
    </location>
</feature>
<gene>
    <name evidence="3" type="ORF">AB2L27_07640</name>
</gene>
<dbReference type="InterPro" id="IPR038740">
    <property type="entry name" value="BioF2-like_GNAT_dom"/>
</dbReference>
<dbReference type="EMBL" id="JBGFTU010000007">
    <property type="protein sequence ID" value="MEZ0164635.1"/>
    <property type="molecule type" value="Genomic_DNA"/>
</dbReference>
<feature type="compositionally biased region" description="Low complexity" evidence="1">
    <location>
        <begin position="7"/>
        <end position="30"/>
    </location>
</feature>
<feature type="domain" description="BioF2-like acetyltransferase" evidence="2">
    <location>
        <begin position="212"/>
        <end position="370"/>
    </location>
</feature>
<organism evidence="3 4">
    <name type="scientific">Kineococcus halophytocola</name>
    <dbReference type="NCBI Taxonomy" id="3234027"/>
    <lineage>
        <taxon>Bacteria</taxon>
        <taxon>Bacillati</taxon>
        <taxon>Actinomycetota</taxon>
        <taxon>Actinomycetes</taxon>
        <taxon>Kineosporiales</taxon>
        <taxon>Kineosporiaceae</taxon>
        <taxon>Kineococcus</taxon>
    </lineage>
</organism>
<dbReference type="Gene3D" id="3.40.630.30">
    <property type="match status" value="1"/>
</dbReference>
<evidence type="ECO:0000313" key="3">
    <source>
        <dbReference type="EMBL" id="MEZ0164635.1"/>
    </source>
</evidence>
<sequence>MADLAVSASGASGAPGTATATSTGTSTAASDPGLHLVHDPAHGLSVTVRRHLDHAPVPEWRALAHRAGQPPFTGPDWLRAVHSHLGRGEPLLVSVRRDGRLLAFGAFALLGGPRPLLTFLGAGGSDYAGVLTDPDADVPAVRLVAAVLDGALREAPGALWDLEQVPDGEQAEVLVAWARFRGYGVRTLPQAVVHTVALAATVDEHDAGLGRHARHEERRQWRRLAELGELTVADDLLEAVTAARGHDPEAAADRLEELVTELAEVDDAHPHADRRRRPWRGASGRTLTEVLWTSPPGTVQLSGVRVDGELVAYAFCLAGPRALHGYVQSYRARYAPTGPGTLLLLRLCRRAVLSGYRELDLLRGDEVYKRRLRPTPRRTVRLVLTPPGRDVVPALADRLALLRRTYRDEVRRSERLDRSWTALVGAVGRVREEAARRRGALPAPPRIRRRR</sequence>
<name>A0ABV4GZ95_9ACTN</name>
<protein>
    <submittedName>
        <fullName evidence="3">GNAT family N-acetyltransferase</fullName>
    </submittedName>
</protein>
<reference evidence="3 4" key="1">
    <citation type="submission" date="2024-07" db="EMBL/GenBank/DDBJ databases">
        <authorList>
            <person name="Thanompreechachai J."/>
            <person name="Duangmal K."/>
        </authorList>
    </citation>
    <scope>NUCLEOTIDE SEQUENCE [LARGE SCALE GENOMIC DNA]</scope>
    <source>
        <strain evidence="3 4">LSe6-4</strain>
    </source>
</reference>
<evidence type="ECO:0000259" key="2">
    <source>
        <dbReference type="Pfam" id="PF13480"/>
    </source>
</evidence>
<accession>A0ABV4GZ95</accession>
<dbReference type="Proteomes" id="UP001565927">
    <property type="component" value="Unassembled WGS sequence"/>
</dbReference>
<evidence type="ECO:0000256" key="1">
    <source>
        <dbReference type="SAM" id="MobiDB-lite"/>
    </source>
</evidence>
<dbReference type="SUPFAM" id="SSF55729">
    <property type="entry name" value="Acyl-CoA N-acyltransferases (Nat)"/>
    <property type="match status" value="1"/>
</dbReference>
<proteinExistence type="predicted"/>
<keyword evidence="4" id="KW-1185">Reference proteome</keyword>
<evidence type="ECO:0000313" key="4">
    <source>
        <dbReference type="Proteomes" id="UP001565927"/>
    </source>
</evidence>
<comment type="caution">
    <text evidence="3">The sequence shown here is derived from an EMBL/GenBank/DDBJ whole genome shotgun (WGS) entry which is preliminary data.</text>
</comment>
<dbReference type="Pfam" id="PF13480">
    <property type="entry name" value="Acetyltransf_6"/>
    <property type="match status" value="1"/>
</dbReference>
<dbReference type="RefSeq" id="WP_370440878.1">
    <property type="nucleotide sequence ID" value="NZ_JBGFTU010000007.1"/>
</dbReference>
<dbReference type="InterPro" id="IPR016181">
    <property type="entry name" value="Acyl_CoA_acyltransferase"/>
</dbReference>